<name>A0ABV0A5W1_9HYPH</name>
<sequence length="80" mass="8422">MIALTPAQCRAARALLDWTQGALAEATGLSVVTVRAFEKGGEMRDSNKTLIVLAFEKAGVDFIPANGGGPGVRLRNADQH</sequence>
<feature type="domain" description="HTH cro/C1-type" evidence="1">
    <location>
        <begin position="10"/>
        <end position="40"/>
    </location>
</feature>
<dbReference type="InterPro" id="IPR010982">
    <property type="entry name" value="Lambda_DNA-bd_dom_sf"/>
</dbReference>
<dbReference type="PROSITE" id="PS50943">
    <property type="entry name" value="HTH_CROC1"/>
    <property type="match status" value="1"/>
</dbReference>
<dbReference type="EMBL" id="JAQYXP010000010">
    <property type="protein sequence ID" value="MEN3238958.1"/>
    <property type="molecule type" value="Genomic_DNA"/>
</dbReference>
<dbReference type="Proteomes" id="UP001407347">
    <property type="component" value="Unassembled WGS sequence"/>
</dbReference>
<organism evidence="2 3">
    <name type="scientific">Methylobacterium ajmalii</name>
    <dbReference type="NCBI Taxonomy" id="2738439"/>
    <lineage>
        <taxon>Bacteria</taxon>
        <taxon>Pseudomonadati</taxon>
        <taxon>Pseudomonadota</taxon>
        <taxon>Alphaproteobacteria</taxon>
        <taxon>Hyphomicrobiales</taxon>
        <taxon>Methylobacteriaceae</taxon>
        <taxon>Methylobacterium</taxon>
    </lineage>
</organism>
<dbReference type="SUPFAM" id="SSF47413">
    <property type="entry name" value="lambda repressor-like DNA-binding domains"/>
    <property type="match status" value="1"/>
</dbReference>
<gene>
    <name evidence="2" type="ORF">PUR29_36595</name>
</gene>
<evidence type="ECO:0000313" key="3">
    <source>
        <dbReference type="Proteomes" id="UP001407347"/>
    </source>
</evidence>
<proteinExistence type="predicted"/>
<reference evidence="2 3" key="1">
    <citation type="journal article" date="2023" name="PLoS ONE">
        <title>Complete genome assembly of Hawai'i environmental nontuberculous mycobacteria reveals unexpected co-isolation with methylobacteria.</title>
        <authorList>
            <person name="Hendrix J."/>
            <person name="Epperson L.E."/>
            <person name="Tong E.I."/>
            <person name="Chan Y.L."/>
            <person name="Hasan N.A."/>
            <person name="Dawrs S.N."/>
            <person name="Norton G.J."/>
            <person name="Virdi R."/>
            <person name="Crooks J.L."/>
            <person name="Chan E.D."/>
            <person name="Honda J.R."/>
            <person name="Strong M."/>
        </authorList>
    </citation>
    <scope>NUCLEOTIDE SEQUENCE [LARGE SCALE GENOMIC DNA]</scope>
    <source>
        <strain evidence="2 3">NJH_HI04-1</strain>
    </source>
</reference>
<dbReference type="CDD" id="cd00093">
    <property type="entry name" value="HTH_XRE"/>
    <property type="match status" value="1"/>
</dbReference>
<comment type="caution">
    <text evidence="2">The sequence shown here is derived from an EMBL/GenBank/DDBJ whole genome shotgun (WGS) entry which is preliminary data.</text>
</comment>
<evidence type="ECO:0000259" key="1">
    <source>
        <dbReference type="PROSITE" id="PS50943"/>
    </source>
</evidence>
<dbReference type="Gene3D" id="1.10.260.40">
    <property type="entry name" value="lambda repressor-like DNA-binding domains"/>
    <property type="match status" value="1"/>
</dbReference>
<keyword evidence="3" id="KW-1185">Reference proteome</keyword>
<dbReference type="RefSeq" id="WP_346013905.1">
    <property type="nucleotide sequence ID" value="NZ_JAQYXP010000010.1"/>
</dbReference>
<dbReference type="Pfam" id="PF01381">
    <property type="entry name" value="HTH_3"/>
    <property type="match status" value="1"/>
</dbReference>
<protein>
    <submittedName>
        <fullName evidence="2">Helix-turn-helix transcriptional regulator</fullName>
    </submittedName>
</protein>
<dbReference type="InterPro" id="IPR001387">
    <property type="entry name" value="Cro/C1-type_HTH"/>
</dbReference>
<evidence type="ECO:0000313" key="2">
    <source>
        <dbReference type="EMBL" id="MEN3238958.1"/>
    </source>
</evidence>
<accession>A0ABV0A5W1</accession>